<dbReference type="RefSeq" id="WP_041060540.1">
    <property type="nucleotide sequence ID" value="NZ_JXRR01000018.1"/>
</dbReference>
<dbReference type="GO" id="GO:0046872">
    <property type="term" value="F:metal ion binding"/>
    <property type="evidence" value="ECO:0007669"/>
    <property type="project" value="UniProtKB-KW"/>
</dbReference>
<keyword evidence="3" id="KW-0479">Metal-binding</keyword>
<comment type="cofactor">
    <cofactor evidence="1">
        <name>Mg(2+)</name>
        <dbReference type="ChEBI" id="CHEBI:18420"/>
    </cofactor>
</comment>
<dbReference type="Proteomes" id="UP000031972">
    <property type="component" value="Unassembled WGS sequence"/>
</dbReference>
<dbReference type="PANTHER" id="PTHR43758:SF8">
    <property type="entry name" value="8-OXO-DGTP DIPHOSPHATASE YTKD-RELATED"/>
    <property type="match status" value="1"/>
</dbReference>
<gene>
    <name evidence="8" type="ORF">KR50_31220</name>
</gene>
<dbReference type="PROSITE" id="PS00893">
    <property type="entry name" value="NUDIX_BOX"/>
    <property type="match status" value="1"/>
</dbReference>
<dbReference type="InterPro" id="IPR015797">
    <property type="entry name" value="NUDIX_hydrolase-like_dom_sf"/>
</dbReference>
<proteinExistence type="inferred from homology"/>
<dbReference type="Pfam" id="PF00293">
    <property type="entry name" value="NUDIX"/>
    <property type="match status" value="1"/>
</dbReference>
<evidence type="ECO:0000256" key="2">
    <source>
        <dbReference type="ARBA" id="ARBA00005582"/>
    </source>
</evidence>
<protein>
    <recommendedName>
        <fullName evidence="7">Nudix hydrolase domain-containing protein</fullName>
    </recommendedName>
</protein>
<evidence type="ECO:0000259" key="7">
    <source>
        <dbReference type="PROSITE" id="PS51462"/>
    </source>
</evidence>
<dbReference type="PRINTS" id="PR00502">
    <property type="entry name" value="NUDIXFAMILY"/>
</dbReference>
<feature type="domain" description="Nudix hydrolase" evidence="7">
    <location>
        <begin position="11"/>
        <end position="155"/>
    </location>
</feature>
<accession>A0A0C2R5M1</accession>
<dbReference type="InterPro" id="IPR020084">
    <property type="entry name" value="NUDIX_hydrolase_CS"/>
</dbReference>
<comment type="caution">
    <text evidence="8">The sequence shown here is derived from an EMBL/GenBank/DDBJ whole genome shotgun (WGS) entry which is preliminary data.</text>
</comment>
<reference evidence="8 9" key="1">
    <citation type="submission" date="2015-01" db="EMBL/GenBank/DDBJ databases">
        <title>Jeotgalibacillus campisalis genome sequencing.</title>
        <authorList>
            <person name="Goh K.M."/>
            <person name="Chan K.-G."/>
            <person name="Yaakop A.S."/>
            <person name="Ee R."/>
            <person name="Gan H.M."/>
            <person name="Chan C.S."/>
        </authorList>
    </citation>
    <scope>NUCLEOTIDE SEQUENCE [LARGE SCALE GENOMIC DNA]</scope>
    <source>
        <strain evidence="8 9">SF-57</strain>
    </source>
</reference>
<dbReference type="OrthoDB" id="9131041at2"/>
<evidence type="ECO:0000256" key="4">
    <source>
        <dbReference type="ARBA" id="ARBA00022801"/>
    </source>
</evidence>
<dbReference type="PATRIC" id="fig|220754.4.peg.3136"/>
<dbReference type="PROSITE" id="PS51462">
    <property type="entry name" value="NUDIX"/>
    <property type="match status" value="1"/>
</dbReference>
<organism evidence="8 9">
    <name type="scientific">Jeotgalibacillus campisalis</name>
    <dbReference type="NCBI Taxonomy" id="220754"/>
    <lineage>
        <taxon>Bacteria</taxon>
        <taxon>Bacillati</taxon>
        <taxon>Bacillota</taxon>
        <taxon>Bacilli</taxon>
        <taxon>Bacillales</taxon>
        <taxon>Caryophanaceae</taxon>
        <taxon>Jeotgalibacillus</taxon>
    </lineage>
</organism>
<evidence type="ECO:0000313" key="8">
    <source>
        <dbReference type="EMBL" id="KIL45540.1"/>
    </source>
</evidence>
<dbReference type="PANTHER" id="PTHR43758">
    <property type="entry name" value="7,8-DIHYDRO-8-OXOGUANINE TRIPHOSPHATASE"/>
    <property type="match status" value="1"/>
</dbReference>
<evidence type="ECO:0000256" key="5">
    <source>
        <dbReference type="ARBA" id="ARBA00022842"/>
    </source>
</evidence>
<keyword evidence="4 6" id="KW-0378">Hydrolase</keyword>
<dbReference type="AlphaFoldDB" id="A0A0C2R5M1"/>
<evidence type="ECO:0000256" key="3">
    <source>
        <dbReference type="ARBA" id="ARBA00022723"/>
    </source>
</evidence>
<dbReference type="InterPro" id="IPR000086">
    <property type="entry name" value="NUDIX_hydrolase_dom"/>
</dbReference>
<evidence type="ECO:0000256" key="6">
    <source>
        <dbReference type="RuleBase" id="RU003476"/>
    </source>
</evidence>
<dbReference type="InterPro" id="IPR014078">
    <property type="entry name" value="Nudix_YtkD"/>
</dbReference>
<dbReference type="EMBL" id="JXRR01000018">
    <property type="protein sequence ID" value="KIL45540.1"/>
    <property type="molecule type" value="Genomic_DNA"/>
</dbReference>
<evidence type="ECO:0000313" key="9">
    <source>
        <dbReference type="Proteomes" id="UP000031972"/>
    </source>
</evidence>
<sequence length="155" mass="18256">MHVFNDFVGKRVHFSFEKLPFGELPKHVWILTRYQNAWVVTKHKKRGLEFPGGKVEPGESLDHAARREIKEELGGEAGALHYIGQYRVGDHPPFIKAVYFTEIVKLHPQDHYFETAGPQKVEEELKSIRMRDEFSFLMKDDVLIHALFYWENYLK</sequence>
<dbReference type="Gene3D" id="3.90.79.10">
    <property type="entry name" value="Nucleoside Triphosphate Pyrophosphohydrolase"/>
    <property type="match status" value="1"/>
</dbReference>
<dbReference type="InterPro" id="IPR020476">
    <property type="entry name" value="Nudix_hydrolase"/>
</dbReference>
<dbReference type="SUPFAM" id="SSF55811">
    <property type="entry name" value="Nudix"/>
    <property type="match status" value="1"/>
</dbReference>
<dbReference type="GO" id="GO:0005737">
    <property type="term" value="C:cytoplasm"/>
    <property type="evidence" value="ECO:0007669"/>
    <property type="project" value="TreeGrafter"/>
</dbReference>
<dbReference type="GO" id="GO:0016818">
    <property type="term" value="F:hydrolase activity, acting on acid anhydrides, in phosphorus-containing anhydrides"/>
    <property type="evidence" value="ECO:0007669"/>
    <property type="project" value="TreeGrafter"/>
</dbReference>
<evidence type="ECO:0000256" key="1">
    <source>
        <dbReference type="ARBA" id="ARBA00001946"/>
    </source>
</evidence>
<dbReference type="NCBIfam" id="TIGR02705">
    <property type="entry name" value="nudix_YtkD"/>
    <property type="match status" value="1"/>
</dbReference>
<keyword evidence="9" id="KW-1185">Reference proteome</keyword>
<name>A0A0C2R5M1_9BACL</name>
<keyword evidence="5" id="KW-0460">Magnesium</keyword>
<comment type="similarity">
    <text evidence="2 6">Belongs to the Nudix hydrolase family.</text>
</comment>